<dbReference type="GO" id="GO:0004850">
    <property type="term" value="F:uridine phosphorylase activity"/>
    <property type="evidence" value="ECO:0007669"/>
    <property type="project" value="UniProtKB-EC"/>
</dbReference>
<comment type="catalytic activity">
    <reaction evidence="3">
        <text>uridine + phosphate = alpha-D-ribose 1-phosphate + uracil</text>
        <dbReference type="Rhea" id="RHEA:24388"/>
        <dbReference type="ChEBI" id="CHEBI:16704"/>
        <dbReference type="ChEBI" id="CHEBI:17568"/>
        <dbReference type="ChEBI" id="CHEBI:43474"/>
        <dbReference type="ChEBI" id="CHEBI:57720"/>
        <dbReference type="EC" id="2.4.2.3"/>
    </reaction>
</comment>
<evidence type="ECO:0000256" key="3">
    <source>
        <dbReference type="ARBA" id="ARBA00048447"/>
    </source>
</evidence>
<dbReference type="CDD" id="cd00436">
    <property type="entry name" value="UP_TbUP-like"/>
    <property type="match status" value="1"/>
</dbReference>
<dbReference type="SUPFAM" id="SSF53167">
    <property type="entry name" value="Purine and uridine phosphorylases"/>
    <property type="match status" value="1"/>
</dbReference>
<dbReference type="RefSeq" id="WP_144333462.1">
    <property type="nucleotide sequence ID" value="NZ_VLPL01000005.1"/>
</dbReference>
<proteinExistence type="predicted"/>
<accession>A0A556MRV8</accession>
<dbReference type="GO" id="GO:0009116">
    <property type="term" value="P:nucleoside metabolic process"/>
    <property type="evidence" value="ECO:0007669"/>
    <property type="project" value="InterPro"/>
</dbReference>
<keyword evidence="6" id="KW-1185">Reference proteome</keyword>
<comment type="caution">
    <text evidence="5">The sequence shown here is derived from an EMBL/GenBank/DDBJ whole genome shotgun (WGS) entry which is preliminary data.</text>
</comment>
<gene>
    <name evidence="5" type="ORF">FO442_12140</name>
</gene>
<feature type="domain" description="Nucleoside phosphorylase" evidence="4">
    <location>
        <begin position="30"/>
        <end position="259"/>
    </location>
</feature>
<dbReference type="PANTHER" id="PTHR43691">
    <property type="entry name" value="URIDINE PHOSPHORYLASE"/>
    <property type="match status" value="1"/>
</dbReference>
<evidence type="ECO:0000256" key="1">
    <source>
        <dbReference type="ARBA" id="ARBA00011888"/>
    </source>
</evidence>
<dbReference type="EMBL" id="VLPL01000005">
    <property type="protein sequence ID" value="TSJ42509.1"/>
    <property type="molecule type" value="Genomic_DNA"/>
</dbReference>
<evidence type="ECO:0000259" key="4">
    <source>
        <dbReference type="Pfam" id="PF01048"/>
    </source>
</evidence>
<reference evidence="5 6" key="1">
    <citation type="submission" date="2019-07" db="EMBL/GenBank/DDBJ databases">
        <authorList>
            <person name="Huq M.A."/>
        </authorList>
    </citation>
    <scope>NUCLEOTIDE SEQUENCE [LARGE SCALE GENOMIC DNA]</scope>
    <source>
        <strain evidence="5 6">MAH-3</strain>
    </source>
</reference>
<dbReference type="InterPro" id="IPR000845">
    <property type="entry name" value="Nucleoside_phosphorylase_d"/>
</dbReference>
<dbReference type="InterPro" id="IPR035994">
    <property type="entry name" value="Nucleoside_phosphorylase_sf"/>
</dbReference>
<dbReference type="Proteomes" id="UP000316008">
    <property type="component" value="Unassembled WGS sequence"/>
</dbReference>
<protein>
    <recommendedName>
        <fullName evidence="2">Uridine phosphorylase</fullName>
        <ecNumber evidence="1">2.4.2.3</ecNumber>
    </recommendedName>
</protein>
<dbReference type="AlphaFoldDB" id="A0A556MRV8"/>
<dbReference type="OrthoDB" id="9772602at2"/>
<evidence type="ECO:0000313" key="6">
    <source>
        <dbReference type="Proteomes" id="UP000316008"/>
    </source>
</evidence>
<dbReference type="EC" id="2.4.2.3" evidence="1"/>
<organism evidence="5 6">
    <name type="scientific">Fluviicola chungangensis</name>
    <dbReference type="NCBI Taxonomy" id="2597671"/>
    <lineage>
        <taxon>Bacteria</taxon>
        <taxon>Pseudomonadati</taxon>
        <taxon>Bacteroidota</taxon>
        <taxon>Flavobacteriia</taxon>
        <taxon>Flavobacteriales</taxon>
        <taxon>Crocinitomicaceae</taxon>
        <taxon>Fluviicola</taxon>
    </lineage>
</organism>
<evidence type="ECO:0000313" key="5">
    <source>
        <dbReference type="EMBL" id="TSJ42509.1"/>
    </source>
</evidence>
<sequence>MKYPASELVLDSKGMVYHLGISPKDIATTILLVGDQDRVAAISSFFDDITHQSKHREFVCHTGTYKGKRVTALSTGIGTDNIDIVINELDALVNIDLENRENRPGLTSLNLIRIGTCGILQADIDVHSYILSSHAIGIDNVAHFYPIAFSPEERSIASALDSFVGFPDEITPYCSAGSDILAKKLKGKNVHTGITVTSSGFYAPQGRSLRLGTRTSNVNEKLEQFAFNHHRVVNFEMESSALFALGKAMGHECITICLGIANRPRMEFSKGYEKEMNGLIEYVLDRI</sequence>
<evidence type="ECO:0000256" key="2">
    <source>
        <dbReference type="ARBA" id="ARBA00021980"/>
    </source>
</evidence>
<dbReference type="PANTHER" id="PTHR43691:SF11">
    <property type="entry name" value="FI09636P-RELATED"/>
    <property type="match status" value="1"/>
</dbReference>
<dbReference type="Pfam" id="PF01048">
    <property type="entry name" value="PNP_UDP_1"/>
    <property type="match status" value="1"/>
</dbReference>
<name>A0A556MRV8_9FLAO</name>
<dbReference type="Gene3D" id="3.40.50.1580">
    <property type="entry name" value="Nucleoside phosphorylase domain"/>
    <property type="match status" value="1"/>
</dbReference>
<dbReference type="GO" id="GO:0005829">
    <property type="term" value="C:cytosol"/>
    <property type="evidence" value="ECO:0007669"/>
    <property type="project" value="TreeGrafter"/>
</dbReference>